<dbReference type="InterPro" id="IPR032466">
    <property type="entry name" value="Metal_Hydrolase"/>
</dbReference>
<dbReference type="eggNOG" id="COG1001">
    <property type="taxonomic scope" value="Bacteria"/>
</dbReference>
<dbReference type="Gene3D" id="2.30.40.10">
    <property type="entry name" value="Urease, subunit C, domain 1"/>
    <property type="match status" value="1"/>
</dbReference>
<reference evidence="10" key="1">
    <citation type="journal article" date="2013" name="Stand. Genomic Sci.">
        <title>Genome sequence of the Litoreibacter arenae type strain (DSM 19593(T)), a member of the Roseobacter clade isolated from sea sand.</title>
        <authorList>
            <person name="Riedel T."/>
            <person name="Fiebig A."/>
            <person name="Petersen J."/>
            <person name="Gronow S."/>
            <person name="Kyrpides N.C."/>
            <person name="Goker M."/>
            <person name="Klenk H.P."/>
        </authorList>
    </citation>
    <scope>NUCLEOTIDE SEQUENCE [LARGE SCALE GENOMIC DNA]</scope>
    <source>
        <strain evidence="10">DSM 19593</strain>
    </source>
</reference>
<dbReference type="SUPFAM" id="SSF51338">
    <property type="entry name" value="Composite domain of metallo-dependent hydrolases"/>
    <property type="match status" value="1"/>
</dbReference>
<dbReference type="STRING" id="1123360.thalar_03449"/>
<protein>
    <recommendedName>
        <fullName evidence="2 6">Adenine deaminase</fullName>
        <shortName evidence="6">Adenase</shortName>
        <shortName evidence="6">Adenine aminase</shortName>
        <ecNumber evidence="2 6">3.5.4.2</ecNumber>
    </recommendedName>
</protein>
<dbReference type="HOGENOM" id="CLU_027935_0_0_5"/>
<feature type="domain" description="Adenine deaminase C-terminal" evidence="8">
    <location>
        <begin position="444"/>
        <end position="609"/>
    </location>
</feature>
<dbReference type="GO" id="GO:0000034">
    <property type="term" value="F:adenine deaminase activity"/>
    <property type="evidence" value="ECO:0007669"/>
    <property type="project" value="UniProtKB-UniRule"/>
</dbReference>
<evidence type="ECO:0000256" key="3">
    <source>
        <dbReference type="ARBA" id="ARBA00022801"/>
    </source>
</evidence>
<evidence type="ECO:0000256" key="4">
    <source>
        <dbReference type="ARBA" id="ARBA00023211"/>
    </source>
</evidence>
<keyword evidence="10" id="KW-1185">Reference proteome</keyword>
<dbReference type="InterPro" id="IPR006680">
    <property type="entry name" value="Amidohydro-rel"/>
</dbReference>
<dbReference type="PANTHER" id="PTHR11113:SF2">
    <property type="entry name" value="ADENINE DEAMINASE"/>
    <property type="match status" value="1"/>
</dbReference>
<dbReference type="Proteomes" id="UP000015351">
    <property type="component" value="Unassembled WGS sequence"/>
</dbReference>
<dbReference type="PANTHER" id="PTHR11113">
    <property type="entry name" value="N-ACETYLGLUCOSAMINE-6-PHOSPHATE DEACETYLASE"/>
    <property type="match status" value="1"/>
</dbReference>
<dbReference type="GO" id="GO:0006146">
    <property type="term" value="P:adenine catabolic process"/>
    <property type="evidence" value="ECO:0007669"/>
    <property type="project" value="InterPro"/>
</dbReference>
<dbReference type="Gene3D" id="3.20.20.140">
    <property type="entry name" value="Metal-dependent hydrolases"/>
    <property type="match status" value="1"/>
</dbReference>
<dbReference type="NCBIfam" id="TIGR01178">
    <property type="entry name" value="ade"/>
    <property type="match status" value="1"/>
</dbReference>
<comment type="cofactor">
    <cofactor evidence="6">
        <name>Mn(2+)</name>
        <dbReference type="ChEBI" id="CHEBI:29035"/>
    </cofactor>
</comment>
<organism evidence="9 10">
    <name type="scientific">Litoreibacter arenae DSM 19593</name>
    <dbReference type="NCBI Taxonomy" id="1123360"/>
    <lineage>
        <taxon>Bacteria</taxon>
        <taxon>Pseudomonadati</taxon>
        <taxon>Pseudomonadota</taxon>
        <taxon>Alphaproteobacteria</taxon>
        <taxon>Rhodobacterales</taxon>
        <taxon>Roseobacteraceae</taxon>
        <taxon>Litoreibacter</taxon>
    </lineage>
</organism>
<keyword evidence="3 6" id="KW-0378">Hydrolase</keyword>
<evidence type="ECO:0000256" key="1">
    <source>
        <dbReference type="ARBA" id="ARBA00006773"/>
    </source>
</evidence>
<dbReference type="HAMAP" id="MF_01518">
    <property type="entry name" value="Adenine_deamin"/>
    <property type="match status" value="1"/>
</dbReference>
<dbReference type="PATRIC" id="fig|1123360.3.peg.3418"/>
<comment type="catalytic activity">
    <reaction evidence="5 6">
        <text>adenine + H2O + H(+) = hypoxanthine + NH4(+)</text>
        <dbReference type="Rhea" id="RHEA:23688"/>
        <dbReference type="ChEBI" id="CHEBI:15377"/>
        <dbReference type="ChEBI" id="CHEBI:15378"/>
        <dbReference type="ChEBI" id="CHEBI:16708"/>
        <dbReference type="ChEBI" id="CHEBI:17368"/>
        <dbReference type="ChEBI" id="CHEBI:28938"/>
        <dbReference type="EC" id="3.5.4.2"/>
    </reaction>
</comment>
<evidence type="ECO:0000259" key="8">
    <source>
        <dbReference type="Pfam" id="PF13382"/>
    </source>
</evidence>
<dbReference type="SUPFAM" id="SSF51556">
    <property type="entry name" value="Metallo-dependent hydrolases"/>
    <property type="match status" value="1"/>
</dbReference>
<sequence length="618" mass="65852">MTSDFATCTRGQSLDNWNMEHQPLKSWADSAATLVAVAAGRAPADTVLRGGKVVNVHTREVLEGWQVAIAEGRFAYVGPDASHCIGPETEVIELGGRYLIPGLCDGHMHIESGMLTPAEFASAVIPHGTTTMFTDPHEIANVLGLRGVKLMHDEALIQPISIYTQMPSCAPSAPGLETTGYEIGPDDVAEAMTWPGIIGLGEMMNFPGVVHGSQQMLAEIAATQNAGKTVGGHYASPDLGPDFHAYAAGGPADDHEGTCEADAIARVRQGMRSMMRLGSAWYDVETQITAVTEKGLDSRNFILCTDDCHSGTLVNDGHMNRVVRHAIECGCDPLVALQMATINTATHFGLERELGSIAPGRRADLIVTSDLRELPIERVIAHGRTVAEGGEITVTCPHLDWPEDARQTVHLGRELSATDFEIKAPDGVEAVTAKVIGVVENQAPTETLKRKVAVKQGLLEPEGPVCQIALVERHRGTGDVVNALVEGFGYEGNMAMASTVAHDSHHMIVVGTDRVQMALAANRLAEIGGGVTVWKDGEELALVELPIAGLMSDRPAKEVAAKADGMVAAMQACGCTLNNAYMQHSLLALVVIPSLRISDLGLVDVTKFELTELIEETQ</sequence>
<dbReference type="InterPro" id="IPR011059">
    <property type="entry name" value="Metal-dep_hydrolase_composite"/>
</dbReference>
<name>S9RUV4_9RHOB</name>
<dbReference type="EC" id="3.5.4.2" evidence="2 6"/>
<dbReference type="InterPro" id="IPR006679">
    <property type="entry name" value="Adenine_deam"/>
</dbReference>
<comment type="similarity">
    <text evidence="1 6">Belongs to the metallo-dependent hydrolases superfamily. Adenine deaminase family.</text>
</comment>
<dbReference type="AlphaFoldDB" id="S9RUV4"/>
<keyword evidence="4 6" id="KW-0464">Manganese</keyword>
<dbReference type="InterPro" id="IPR026912">
    <property type="entry name" value="Adenine_deam_C"/>
</dbReference>
<evidence type="ECO:0000313" key="9">
    <source>
        <dbReference type="EMBL" id="EPX77724.1"/>
    </source>
</evidence>
<dbReference type="EMBL" id="AONI01000015">
    <property type="protein sequence ID" value="EPX77724.1"/>
    <property type="molecule type" value="Genomic_DNA"/>
</dbReference>
<evidence type="ECO:0000256" key="6">
    <source>
        <dbReference type="HAMAP-Rule" id="MF_01518"/>
    </source>
</evidence>
<dbReference type="Pfam" id="PF01979">
    <property type="entry name" value="Amidohydro_1"/>
    <property type="match status" value="1"/>
</dbReference>
<dbReference type="Pfam" id="PF13382">
    <property type="entry name" value="Adenine_deam_C"/>
    <property type="match status" value="1"/>
</dbReference>
<dbReference type="CDD" id="cd01295">
    <property type="entry name" value="AdeC"/>
    <property type="match status" value="1"/>
</dbReference>
<evidence type="ECO:0000313" key="10">
    <source>
        <dbReference type="Proteomes" id="UP000015351"/>
    </source>
</evidence>
<evidence type="ECO:0000256" key="2">
    <source>
        <dbReference type="ARBA" id="ARBA00012782"/>
    </source>
</evidence>
<proteinExistence type="inferred from homology"/>
<evidence type="ECO:0000259" key="7">
    <source>
        <dbReference type="Pfam" id="PF01979"/>
    </source>
</evidence>
<feature type="domain" description="Amidohydrolase-related" evidence="7">
    <location>
        <begin position="98"/>
        <end position="386"/>
    </location>
</feature>
<accession>S9RUV4</accession>
<comment type="caution">
    <text evidence="9">The sequence shown here is derived from an EMBL/GenBank/DDBJ whole genome shotgun (WGS) entry which is preliminary data.</text>
</comment>
<evidence type="ECO:0000256" key="5">
    <source>
        <dbReference type="ARBA" id="ARBA00047720"/>
    </source>
</evidence>
<gene>
    <name evidence="6" type="primary">ade</name>
    <name evidence="9" type="ORF">thalar_03449</name>
</gene>